<evidence type="ECO:0000313" key="4">
    <source>
        <dbReference type="Proteomes" id="UP001321700"/>
    </source>
</evidence>
<feature type="chain" id="PRO_5045804081" evidence="1">
    <location>
        <begin position="23"/>
        <end position="245"/>
    </location>
</feature>
<dbReference type="PANTHER" id="PTHR38834">
    <property type="entry name" value="PERIPLASMIC SUBSTRATE BINDING PROTEIN FAMILY 3"/>
    <property type="match status" value="1"/>
</dbReference>
<dbReference type="SUPFAM" id="SSF53850">
    <property type="entry name" value="Periplasmic binding protein-like II"/>
    <property type="match status" value="1"/>
</dbReference>
<feature type="domain" description="Solute-binding protein family 3/N-terminal" evidence="2">
    <location>
        <begin position="27"/>
        <end position="243"/>
    </location>
</feature>
<keyword evidence="1" id="KW-0732">Signal</keyword>
<sequence>MHAIKIYVGILLALCAATTAGAQTLTAYTEEWAPYNFQDGRDVKGIATDLLREACKTARVNCKVEMVPWARGYKIVRNTPDTVLFTTARKPEREDHFLWVGPILSRSTWVFARPHPADAAGTRELNKLRFGVVRGEAAYQDLLNAGVAPASMLEDSSNASILRLLLSGMVDAMVDTEVAMAWALRSSSLDASTVVKHSNLADEGAYFYAFNLKSNPDVVGRLQAAIDKLKRQGRVDALVRRYTQP</sequence>
<evidence type="ECO:0000259" key="2">
    <source>
        <dbReference type="Pfam" id="PF00497"/>
    </source>
</evidence>
<feature type="signal peptide" evidence="1">
    <location>
        <begin position="1"/>
        <end position="22"/>
    </location>
</feature>
<dbReference type="Gene3D" id="3.40.190.10">
    <property type="entry name" value="Periplasmic binding protein-like II"/>
    <property type="match status" value="2"/>
</dbReference>
<dbReference type="RefSeq" id="WP_313875096.1">
    <property type="nucleotide sequence ID" value="NZ_JAVBIK010000001.1"/>
</dbReference>
<reference evidence="3 4" key="1">
    <citation type="submission" date="2023-08" db="EMBL/GenBank/DDBJ databases">
        <title>Rhodoferax potami sp. nov. and Rhodoferax mekongensis sp. nov., isolated from the Mekong River in Thailand.</title>
        <authorList>
            <person name="Kitikhun S."/>
            <person name="Charoenyingcharoen P."/>
            <person name="Siriarchawattana P."/>
            <person name="Likhitrattanapisal S."/>
            <person name="Nilsakha T."/>
            <person name="Chanpet A."/>
            <person name="Rattanawaree P."/>
            <person name="Ingsriswang S."/>
        </authorList>
    </citation>
    <scope>NUCLEOTIDE SEQUENCE [LARGE SCALE GENOMIC DNA]</scope>
    <source>
        <strain evidence="3 4">TBRC 17660</strain>
    </source>
</reference>
<gene>
    <name evidence="3" type="ORF">RAE19_11965</name>
</gene>
<dbReference type="Proteomes" id="UP001321700">
    <property type="component" value="Unassembled WGS sequence"/>
</dbReference>
<accession>A0ABU3KNN5</accession>
<keyword evidence="4" id="KW-1185">Reference proteome</keyword>
<dbReference type="InterPro" id="IPR001638">
    <property type="entry name" value="Solute-binding_3/MltF_N"/>
</dbReference>
<organism evidence="3 4">
    <name type="scientific">Rhodoferax potami</name>
    <dbReference type="NCBI Taxonomy" id="3068338"/>
    <lineage>
        <taxon>Bacteria</taxon>
        <taxon>Pseudomonadati</taxon>
        <taxon>Pseudomonadota</taxon>
        <taxon>Betaproteobacteria</taxon>
        <taxon>Burkholderiales</taxon>
        <taxon>Comamonadaceae</taxon>
        <taxon>Rhodoferax</taxon>
    </lineage>
</organism>
<dbReference type="PANTHER" id="PTHR38834:SF3">
    <property type="entry name" value="SOLUTE-BINDING PROTEIN FAMILY 3_N-TERMINAL DOMAIN-CONTAINING PROTEIN"/>
    <property type="match status" value="1"/>
</dbReference>
<protein>
    <submittedName>
        <fullName evidence="3">Transporter substrate-binding domain-containing protein</fullName>
    </submittedName>
</protein>
<name>A0ABU3KNN5_9BURK</name>
<dbReference type="Pfam" id="PF00497">
    <property type="entry name" value="SBP_bac_3"/>
    <property type="match status" value="1"/>
</dbReference>
<comment type="caution">
    <text evidence="3">The sequence shown here is derived from an EMBL/GenBank/DDBJ whole genome shotgun (WGS) entry which is preliminary data.</text>
</comment>
<dbReference type="EMBL" id="JAVBIK010000001">
    <property type="protein sequence ID" value="MDT7519415.1"/>
    <property type="molecule type" value="Genomic_DNA"/>
</dbReference>
<evidence type="ECO:0000313" key="3">
    <source>
        <dbReference type="EMBL" id="MDT7519415.1"/>
    </source>
</evidence>
<proteinExistence type="predicted"/>
<evidence type="ECO:0000256" key="1">
    <source>
        <dbReference type="SAM" id="SignalP"/>
    </source>
</evidence>